<proteinExistence type="inferred from homology"/>
<dbReference type="GO" id="GO:0042277">
    <property type="term" value="F:peptide binding"/>
    <property type="evidence" value="ECO:0007669"/>
    <property type="project" value="TreeGrafter"/>
</dbReference>
<dbReference type="Gene3D" id="2.60.40.1910">
    <property type="match status" value="1"/>
</dbReference>
<evidence type="ECO:0000259" key="18">
    <source>
        <dbReference type="Pfam" id="PF01433"/>
    </source>
</evidence>
<evidence type="ECO:0000256" key="15">
    <source>
        <dbReference type="PIRSR" id="PIRSR634016-3"/>
    </source>
</evidence>
<dbReference type="EMBL" id="JAINUF010000020">
    <property type="protein sequence ID" value="KAJ8335466.1"/>
    <property type="molecule type" value="Genomic_DNA"/>
</dbReference>
<dbReference type="InterPro" id="IPR042097">
    <property type="entry name" value="Aminopeptidase_N-like_N_sf"/>
</dbReference>
<dbReference type="Gene3D" id="1.10.390.10">
    <property type="entry name" value="Neutral Protease Domain 2"/>
    <property type="match status" value="1"/>
</dbReference>
<dbReference type="GO" id="GO:0005886">
    <property type="term" value="C:plasma membrane"/>
    <property type="evidence" value="ECO:0007669"/>
    <property type="project" value="TreeGrafter"/>
</dbReference>
<keyword evidence="22" id="KW-1185">Reference proteome</keyword>
<feature type="domain" description="Aminopeptidase N-like N-terminal" evidence="20">
    <location>
        <begin position="70"/>
        <end position="268"/>
    </location>
</feature>
<dbReference type="PRINTS" id="PR00756">
    <property type="entry name" value="ALADIPTASE"/>
</dbReference>
<evidence type="ECO:0000256" key="12">
    <source>
        <dbReference type="ARBA" id="ARBA00023136"/>
    </source>
</evidence>
<dbReference type="Gene3D" id="2.60.40.1730">
    <property type="entry name" value="tricorn interacting facor f3 domain"/>
    <property type="match status" value="1"/>
</dbReference>
<dbReference type="Pfam" id="PF17900">
    <property type="entry name" value="Peptidase_M1_N"/>
    <property type="match status" value="1"/>
</dbReference>
<evidence type="ECO:0000256" key="13">
    <source>
        <dbReference type="ARBA" id="ARBA00023180"/>
    </source>
</evidence>
<dbReference type="InterPro" id="IPR050344">
    <property type="entry name" value="Peptidase_M1_aminopeptidases"/>
</dbReference>
<feature type="domain" description="ERAP1-like C-terminal" evidence="19">
    <location>
        <begin position="601"/>
        <end position="922"/>
    </location>
</feature>
<evidence type="ECO:0000256" key="5">
    <source>
        <dbReference type="ARBA" id="ARBA00022692"/>
    </source>
</evidence>
<keyword evidence="6 15" id="KW-0479">Metal-binding</keyword>
<feature type="domain" description="Peptidase M1 membrane alanine aminopeptidase" evidence="18">
    <location>
        <begin position="304"/>
        <end position="529"/>
    </location>
</feature>
<dbReference type="Proteomes" id="UP001152622">
    <property type="component" value="Chromosome 20"/>
</dbReference>
<dbReference type="Pfam" id="PF11838">
    <property type="entry name" value="ERAP1_C"/>
    <property type="match status" value="1"/>
</dbReference>
<dbReference type="InterPro" id="IPR034016">
    <property type="entry name" value="M1_APN-typ"/>
</dbReference>
<dbReference type="FunFam" id="2.60.40.1730:FF:000001">
    <property type="entry name" value="Leucyl-cystinyl aminopeptidase"/>
    <property type="match status" value="1"/>
</dbReference>
<comment type="similarity">
    <text evidence="2 17">Belongs to the peptidase M1 family.</text>
</comment>
<dbReference type="AlphaFoldDB" id="A0A9Q1EB12"/>
<dbReference type="GO" id="GO:0070006">
    <property type="term" value="F:metalloaminopeptidase activity"/>
    <property type="evidence" value="ECO:0007669"/>
    <property type="project" value="TreeGrafter"/>
</dbReference>
<evidence type="ECO:0000256" key="2">
    <source>
        <dbReference type="ARBA" id="ARBA00010136"/>
    </source>
</evidence>
<evidence type="ECO:0000256" key="7">
    <source>
        <dbReference type="ARBA" id="ARBA00022801"/>
    </source>
</evidence>
<feature type="binding site" evidence="15">
    <location>
        <position position="399"/>
    </location>
    <ligand>
        <name>Zn(2+)</name>
        <dbReference type="ChEBI" id="CHEBI:29105"/>
        <note>catalytic</note>
    </ligand>
</feature>
<dbReference type="PANTHER" id="PTHR11533:SF259">
    <property type="entry name" value="AMINOPEPTIDASE"/>
    <property type="match status" value="1"/>
</dbReference>
<reference evidence="21" key="1">
    <citation type="journal article" date="2023" name="Science">
        <title>Genome structures resolve the early diversification of teleost fishes.</title>
        <authorList>
            <person name="Parey E."/>
            <person name="Louis A."/>
            <person name="Montfort J."/>
            <person name="Bouchez O."/>
            <person name="Roques C."/>
            <person name="Iampietro C."/>
            <person name="Lluch J."/>
            <person name="Castinel A."/>
            <person name="Donnadieu C."/>
            <person name="Desvignes T."/>
            <person name="Floi Bucao C."/>
            <person name="Jouanno E."/>
            <person name="Wen M."/>
            <person name="Mejri S."/>
            <person name="Dirks R."/>
            <person name="Jansen H."/>
            <person name="Henkel C."/>
            <person name="Chen W.J."/>
            <person name="Zahm M."/>
            <person name="Cabau C."/>
            <person name="Klopp C."/>
            <person name="Thompson A.W."/>
            <person name="Robinson-Rechavi M."/>
            <person name="Braasch I."/>
            <person name="Lecointre G."/>
            <person name="Bobe J."/>
            <person name="Postlethwait J.H."/>
            <person name="Berthelot C."/>
            <person name="Roest Crollius H."/>
            <person name="Guiguen Y."/>
        </authorList>
    </citation>
    <scope>NUCLEOTIDE SEQUENCE</scope>
    <source>
        <strain evidence="21">WJC10195</strain>
    </source>
</reference>
<dbReference type="GO" id="GO:0043171">
    <property type="term" value="P:peptide catabolic process"/>
    <property type="evidence" value="ECO:0007669"/>
    <property type="project" value="TreeGrafter"/>
</dbReference>
<dbReference type="InterPro" id="IPR024571">
    <property type="entry name" value="ERAP1-like_C_dom"/>
</dbReference>
<evidence type="ECO:0000256" key="6">
    <source>
        <dbReference type="ARBA" id="ARBA00022723"/>
    </source>
</evidence>
<feature type="binding site" evidence="15">
    <location>
        <position position="380"/>
    </location>
    <ligand>
        <name>Zn(2+)</name>
        <dbReference type="ChEBI" id="CHEBI:29105"/>
        <note>catalytic</note>
    </ligand>
</feature>
<dbReference type="EC" id="3.4.11.-" evidence="17"/>
<evidence type="ECO:0000256" key="4">
    <source>
        <dbReference type="ARBA" id="ARBA00022670"/>
    </source>
</evidence>
<dbReference type="FunFam" id="1.25.50.20:FF:000012">
    <property type="entry name" value="Aminopeptidase N"/>
    <property type="match status" value="1"/>
</dbReference>
<protein>
    <recommendedName>
        <fullName evidence="17">Aminopeptidase</fullName>
        <ecNumber evidence="17">3.4.11.-</ecNumber>
    </recommendedName>
</protein>
<comment type="caution">
    <text evidence="21">The sequence shown here is derived from an EMBL/GenBank/DDBJ whole genome shotgun (WGS) entry which is preliminary data.</text>
</comment>
<evidence type="ECO:0000313" key="21">
    <source>
        <dbReference type="EMBL" id="KAJ8335466.1"/>
    </source>
</evidence>
<evidence type="ECO:0000256" key="3">
    <source>
        <dbReference type="ARBA" id="ARBA00022438"/>
    </source>
</evidence>
<evidence type="ECO:0000256" key="1">
    <source>
        <dbReference type="ARBA" id="ARBA00004606"/>
    </source>
</evidence>
<feature type="site" description="Transition state stabilizer" evidence="16">
    <location>
        <position position="465"/>
    </location>
</feature>
<accession>A0A9Q1EB12</accession>
<keyword evidence="4 17" id="KW-0645">Protease</keyword>
<dbReference type="InterPro" id="IPR045357">
    <property type="entry name" value="Aminopeptidase_N-like_N"/>
</dbReference>
<dbReference type="SUPFAM" id="SSF63737">
    <property type="entry name" value="Leukotriene A4 hydrolase N-terminal domain"/>
    <property type="match status" value="1"/>
</dbReference>
<dbReference type="InterPro" id="IPR014782">
    <property type="entry name" value="Peptidase_M1_dom"/>
</dbReference>
<keyword evidence="12" id="KW-0472">Membrane</keyword>
<keyword evidence="10" id="KW-1133">Transmembrane helix</keyword>
<dbReference type="Gene3D" id="1.25.50.20">
    <property type="match status" value="1"/>
</dbReference>
<evidence type="ECO:0000256" key="14">
    <source>
        <dbReference type="PIRSR" id="PIRSR634016-1"/>
    </source>
</evidence>
<dbReference type="SUPFAM" id="SSF55486">
    <property type="entry name" value="Metalloproteases ('zincins'), catalytic domain"/>
    <property type="match status" value="1"/>
</dbReference>
<evidence type="ECO:0000256" key="11">
    <source>
        <dbReference type="ARBA" id="ARBA00023049"/>
    </source>
</evidence>
<dbReference type="InterPro" id="IPR001930">
    <property type="entry name" value="Peptidase_M1"/>
</dbReference>
<keyword evidence="7 17" id="KW-0378">Hydrolase</keyword>
<sequence>MSKSVYVSKAAAVAIVTVAALALVTAIGMVIFHNVRIQECPQLLSPTVLTTTMAPSEPMPEMRLPGNLIPESYKIYLRTHLYSNVTDIENQNFNFTGNSTVKFKCVNVTNTIYIHSSALNVTLIGVADEKGKEMATHQVHLMEDEREFVIIELVDSLRIDGLYYLSTEFHGECFSFTTIGLSVSRYTDERNDERFLASSGMEPTNARKLFPCFDEPAMKAVFNITIIHRKGSIALSNMPQKEQVEMDMDGEDWLITEFYPTKKMSTYILCFVVFNFESKETNYGSYILKTWARPEAIAAGHVDYAHSITGNILDFFEEYSGIKYPLGKLDQVGIQRFGAGGMENWGLIIYSESILTYESEIYTTREKETTAIIIAHELAHQWFGNLVTMRWWNDLWLKEGFATYMSYLAMDRVEPGGNMKDLISIREIQEMLALEARSTEEHLTAKEESIQSSFDINNLYTSTTYGKGAAVLRMIAEFLPEGVFQKGVQSYLKAYQYNSAETQNLWSHLQRAVDNSSLHIPVAEVMDTWTQQSGYPLITINTTSGEVSQEHFCLSTEEKQNLTWQVPITVMKSSSGEIKSDLLTVEGPVSKPVYRCSGNEWILAHVNYAGYYRVNYDPDNWEKLLQQLQTDHRKIPTLSRAQLIDDVFYLEMSKYVNITLALSITKYLLKDTEYIPWETARKHLEYIIFMFDRTEVYGPMKAYIRKLVGPLYDHFENFTRNSSVPHSHTAQLNLINAVKVACAIEHPKCQKMATDLFDRWRKDPTTNPIHPNLRPTVYCSAIASGGELEWDFAWEMLKASPGDQERDRLGKALACTKHVWMLNRYMLYTQDPELSQFVDMFSVISSIAKNVVGQSLAWDFVRSQWSDLSEKKSKMTLLHLIDEISHRFCTEFQLQQIKEIQVTDGEHYYGSKILEKTLERTRSNIKWMEEHKQTVLQWFQMEAS</sequence>
<dbReference type="GO" id="GO:0006508">
    <property type="term" value="P:proteolysis"/>
    <property type="evidence" value="ECO:0007669"/>
    <property type="project" value="UniProtKB-KW"/>
</dbReference>
<keyword evidence="11 17" id="KW-0482">Metalloprotease</keyword>
<keyword evidence="8 15" id="KW-0862">Zinc</keyword>
<evidence type="ECO:0000259" key="20">
    <source>
        <dbReference type="Pfam" id="PF17900"/>
    </source>
</evidence>
<dbReference type="InterPro" id="IPR027268">
    <property type="entry name" value="Peptidase_M4/M1_CTD_sf"/>
</dbReference>
<dbReference type="FunFam" id="1.10.390.10:FF:000016">
    <property type="entry name" value="Glutamyl aminopeptidase"/>
    <property type="match status" value="1"/>
</dbReference>
<name>A0A9Q1EB12_SYNKA</name>
<gene>
    <name evidence="21" type="ORF">SKAU_G00388080</name>
</gene>
<evidence type="ECO:0000256" key="17">
    <source>
        <dbReference type="RuleBase" id="RU364040"/>
    </source>
</evidence>
<keyword evidence="3 17" id="KW-0031">Aminopeptidase</keyword>
<organism evidence="21 22">
    <name type="scientific">Synaphobranchus kaupii</name>
    <name type="common">Kaup's arrowtooth eel</name>
    <dbReference type="NCBI Taxonomy" id="118154"/>
    <lineage>
        <taxon>Eukaryota</taxon>
        <taxon>Metazoa</taxon>
        <taxon>Chordata</taxon>
        <taxon>Craniata</taxon>
        <taxon>Vertebrata</taxon>
        <taxon>Euteleostomi</taxon>
        <taxon>Actinopterygii</taxon>
        <taxon>Neopterygii</taxon>
        <taxon>Teleostei</taxon>
        <taxon>Anguilliformes</taxon>
        <taxon>Synaphobranchidae</taxon>
        <taxon>Synaphobranchus</taxon>
    </lineage>
</organism>
<dbReference type="GO" id="GO:0008270">
    <property type="term" value="F:zinc ion binding"/>
    <property type="evidence" value="ECO:0007669"/>
    <property type="project" value="UniProtKB-UniRule"/>
</dbReference>
<dbReference type="GO" id="GO:0005737">
    <property type="term" value="C:cytoplasm"/>
    <property type="evidence" value="ECO:0007669"/>
    <property type="project" value="TreeGrafter"/>
</dbReference>
<evidence type="ECO:0000313" key="22">
    <source>
        <dbReference type="Proteomes" id="UP001152622"/>
    </source>
</evidence>
<evidence type="ECO:0000256" key="10">
    <source>
        <dbReference type="ARBA" id="ARBA00022989"/>
    </source>
</evidence>
<comment type="cofactor">
    <cofactor evidence="15 17">
        <name>Zn(2+)</name>
        <dbReference type="ChEBI" id="CHEBI:29105"/>
    </cofactor>
    <text evidence="15 17">Binds 1 zinc ion per subunit.</text>
</comment>
<evidence type="ECO:0000256" key="8">
    <source>
        <dbReference type="ARBA" id="ARBA00022833"/>
    </source>
</evidence>
<dbReference type="CDD" id="cd09601">
    <property type="entry name" value="M1_APN-Q_like"/>
    <property type="match status" value="1"/>
</dbReference>
<keyword evidence="5" id="KW-0812">Transmembrane</keyword>
<evidence type="ECO:0000256" key="16">
    <source>
        <dbReference type="PIRSR" id="PIRSR634016-4"/>
    </source>
</evidence>
<dbReference type="PANTHER" id="PTHR11533">
    <property type="entry name" value="PROTEASE M1 ZINC METALLOPROTEASE"/>
    <property type="match status" value="1"/>
</dbReference>
<keyword evidence="9" id="KW-0735">Signal-anchor</keyword>
<evidence type="ECO:0000259" key="19">
    <source>
        <dbReference type="Pfam" id="PF11838"/>
    </source>
</evidence>
<feature type="active site" description="Proton acceptor" evidence="14">
    <location>
        <position position="377"/>
    </location>
</feature>
<dbReference type="OrthoDB" id="510539at2759"/>
<dbReference type="Pfam" id="PF01433">
    <property type="entry name" value="Peptidase_M1"/>
    <property type="match status" value="1"/>
</dbReference>
<keyword evidence="13" id="KW-0325">Glycoprotein</keyword>
<evidence type="ECO:0000256" key="9">
    <source>
        <dbReference type="ARBA" id="ARBA00022968"/>
    </source>
</evidence>
<dbReference type="GO" id="GO:0005615">
    <property type="term" value="C:extracellular space"/>
    <property type="evidence" value="ECO:0007669"/>
    <property type="project" value="TreeGrafter"/>
</dbReference>
<feature type="binding site" evidence="15">
    <location>
        <position position="376"/>
    </location>
    <ligand>
        <name>Zn(2+)</name>
        <dbReference type="ChEBI" id="CHEBI:29105"/>
        <note>catalytic</note>
    </ligand>
</feature>
<comment type="subcellular location">
    <subcellularLocation>
        <location evidence="1">Membrane</location>
        <topology evidence="1">Single-pass type II membrane protein</topology>
    </subcellularLocation>
</comment>